<dbReference type="EMBL" id="LS991953">
    <property type="protein sequence ID" value="SYV93122.1"/>
    <property type="molecule type" value="Genomic_DNA"/>
</dbReference>
<dbReference type="Proteomes" id="UP000259328">
    <property type="component" value="Chromosome"/>
</dbReference>
<feature type="non-terminal residue" evidence="1">
    <location>
        <position position="31"/>
    </location>
</feature>
<reference evidence="2" key="1">
    <citation type="submission" date="2018-06" db="EMBL/GenBank/DDBJ databases">
        <authorList>
            <consortium name="Pathogen Informatics"/>
        </authorList>
    </citation>
    <scope>NUCLEOTIDE SEQUENCE [LARGE SCALE GENOMIC DNA]</scope>
    <source>
        <strain evidence="2">NCTC10124</strain>
    </source>
</reference>
<dbReference type="AlphaFoldDB" id="A0A3B0P829"/>
<name>A0A3B0P829_MYCSY</name>
<gene>
    <name evidence="1" type="ORF">NCTC10124_00851</name>
</gene>
<accession>A0A3B0P829</accession>
<protein>
    <submittedName>
        <fullName evidence="1">Uncharacterized protein</fullName>
    </submittedName>
</protein>
<sequence>MISNNKYYNQSLSPLDYVKNNLQGVMRSVNW</sequence>
<evidence type="ECO:0000313" key="1">
    <source>
        <dbReference type="EMBL" id="SYV93122.1"/>
    </source>
</evidence>
<evidence type="ECO:0000313" key="2">
    <source>
        <dbReference type="Proteomes" id="UP000259328"/>
    </source>
</evidence>
<organism evidence="1 2">
    <name type="scientific">Mycoplasmopsis synoviae</name>
    <name type="common">Mycoplasma synoviae</name>
    <dbReference type="NCBI Taxonomy" id="2109"/>
    <lineage>
        <taxon>Bacteria</taxon>
        <taxon>Bacillati</taxon>
        <taxon>Mycoplasmatota</taxon>
        <taxon>Mycoplasmoidales</taxon>
        <taxon>Metamycoplasmataceae</taxon>
        <taxon>Mycoplasmopsis</taxon>
    </lineage>
</organism>
<proteinExistence type="predicted"/>